<reference evidence="4" key="2">
    <citation type="submission" date="2020-09" db="EMBL/GenBank/DDBJ databases">
        <authorList>
            <person name="Sun Q."/>
            <person name="Ohkuma M."/>
        </authorList>
    </citation>
    <scope>NUCLEOTIDE SEQUENCE</scope>
    <source>
        <strain evidence="4">JCM 30804</strain>
    </source>
</reference>
<evidence type="ECO:0000313" key="4">
    <source>
        <dbReference type="EMBL" id="GGI72585.1"/>
    </source>
</evidence>
<dbReference type="InterPro" id="IPR050961">
    <property type="entry name" value="BolA/IbaG_stress_morph_reg"/>
</dbReference>
<dbReference type="PANTHER" id="PTHR46229">
    <property type="entry name" value="BOLA TRANSCRIPTION REGULATOR"/>
    <property type="match status" value="1"/>
</dbReference>
<dbReference type="PANTHER" id="PTHR46229:SF2">
    <property type="entry name" value="BOLA-LIKE PROTEIN 1"/>
    <property type="match status" value="1"/>
</dbReference>
<evidence type="ECO:0000256" key="3">
    <source>
        <dbReference type="RuleBase" id="RU003860"/>
    </source>
</evidence>
<sequence length="99" mass="10967">MLIAQSIKDKLGAALSPTHLEIINESHKHRVPKDAETHFKVVVVSEAFVGKRLIGRHRAINEALSDEFAAGLHSLSMYTYTPEEWAELAEVPDSPKCTS</sequence>
<dbReference type="InterPro" id="IPR002634">
    <property type="entry name" value="BolA"/>
</dbReference>
<evidence type="ECO:0000256" key="2">
    <source>
        <dbReference type="ARBA" id="ARBA00074073"/>
    </source>
</evidence>
<reference evidence="4" key="1">
    <citation type="journal article" date="2014" name="Int. J. Syst. Evol. Microbiol.">
        <title>Complete genome sequence of Corynebacterium casei LMG S-19264T (=DSM 44701T), isolated from a smear-ripened cheese.</title>
        <authorList>
            <consortium name="US DOE Joint Genome Institute (JGI-PGF)"/>
            <person name="Walter F."/>
            <person name="Albersmeier A."/>
            <person name="Kalinowski J."/>
            <person name="Ruckert C."/>
        </authorList>
    </citation>
    <scope>NUCLEOTIDE SEQUENCE</scope>
    <source>
        <strain evidence="4">JCM 30804</strain>
    </source>
</reference>
<dbReference type="Pfam" id="PF01722">
    <property type="entry name" value="BolA"/>
    <property type="match status" value="1"/>
</dbReference>
<dbReference type="GO" id="GO:1990229">
    <property type="term" value="C:iron-sulfur cluster assembly complex"/>
    <property type="evidence" value="ECO:0007669"/>
    <property type="project" value="UniProtKB-ARBA"/>
</dbReference>
<dbReference type="FunFam" id="3.30.300.90:FF:000001">
    <property type="entry name" value="Transcriptional regulator BolA"/>
    <property type="match status" value="1"/>
</dbReference>
<gene>
    <name evidence="4" type="primary">bolA</name>
    <name evidence="4" type="ORF">GCM10009332_07460</name>
</gene>
<dbReference type="GO" id="GO:0005829">
    <property type="term" value="C:cytosol"/>
    <property type="evidence" value="ECO:0007669"/>
    <property type="project" value="TreeGrafter"/>
</dbReference>
<comment type="similarity">
    <text evidence="1 3">Belongs to the BolA/IbaG family.</text>
</comment>
<dbReference type="RefSeq" id="WP_188918018.1">
    <property type="nucleotide sequence ID" value="NZ_BMPZ01000002.1"/>
</dbReference>
<evidence type="ECO:0000256" key="1">
    <source>
        <dbReference type="ARBA" id="ARBA00005578"/>
    </source>
</evidence>
<comment type="caution">
    <text evidence="4">The sequence shown here is derived from an EMBL/GenBank/DDBJ whole genome shotgun (WGS) entry which is preliminary data.</text>
</comment>
<dbReference type="EMBL" id="BMPZ01000002">
    <property type="protein sequence ID" value="GGI72585.1"/>
    <property type="molecule type" value="Genomic_DNA"/>
</dbReference>
<protein>
    <recommendedName>
        <fullName evidence="2">DNA-binding transcriptional regulator BolA</fullName>
    </recommendedName>
</protein>
<dbReference type="PIRSF" id="PIRSF003113">
    <property type="entry name" value="BolA"/>
    <property type="match status" value="1"/>
</dbReference>
<dbReference type="SUPFAM" id="SSF82657">
    <property type="entry name" value="BolA-like"/>
    <property type="match status" value="1"/>
</dbReference>
<dbReference type="AlphaFoldDB" id="A0A917JK85"/>
<dbReference type="GO" id="GO:0006351">
    <property type="term" value="P:DNA-templated transcription"/>
    <property type="evidence" value="ECO:0007669"/>
    <property type="project" value="TreeGrafter"/>
</dbReference>
<dbReference type="InterPro" id="IPR036065">
    <property type="entry name" value="BolA-like_sf"/>
</dbReference>
<proteinExistence type="inferred from homology"/>
<keyword evidence="5" id="KW-1185">Reference proteome</keyword>
<evidence type="ECO:0000313" key="5">
    <source>
        <dbReference type="Proteomes" id="UP000613743"/>
    </source>
</evidence>
<accession>A0A917JK85</accession>
<organism evidence="4 5">
    <name type="scientific">Shewanella gelidii</name>
    <dbReference type="NCBI Taxonomy" id="1642821"/>
    <lineage>
        <taxon>Bacteria</taxon>
        <taxon>Pseudomonadati</taxon>
        <taxon>Pseudomonadota</taxon>
        <taxon>Gammaproteobacteria</taxon>
        <taxon>Alteromonadales</taxon>
        <taxon>Shewanellaceae</taxon>
        <taxon>Shewanella</taxon>
    </lineage>
</organism>
<dbReference type="Gene3D" id="3.30.300.90">
    <property type="entry name" value="BolA-like"/>
    <property type="match status" value="1"/>
</dbReference>
<dbReference type="Proteomes" id="UP000613743">
    <property type="component" value="Unassembled WGS sequence"/>
</dbReference>
<name>A0A917JK85_9GAMM</name>